<evidence type="ECO:0000256" key="3">
    <source>
        <dbReference type="ARBA" id="ARBA00022801"/>
    </source>
</evidence>
<dbReference type="Proteomes" id="UP000194903">
    <property type="component" value="Unassembled WGS sequence"/>
</dbReference>
<sequence length="311" mass="35534">MTKETLFTLPSPYRDTLNVTGYRFGRGEKSVCIMGAMRGNEVQQLYICAQLVHTLEQFEKRGMLVKGNEILVVPSVNHYSMNIGKRFWAMDNSDINRMYPGYDRGETTQRIAAGIFEKVQGYHYGIQFASFYMPGDFIPHVRMMDTGFQSTSLANLFGLPYVLVRKPRPYDTGTLNYNWQIWDTNAFSIYTKETDHIDQESARTAIVSVLRFLSRMGILKYHCHSGFIASIIQDDELRPVQSPCGGIFTRIKHPGDEVSYGDELAQITHPLEGYVMQHIYAPCDGIVFFSHSAPLINEQTTAFRIIRRLHG</sequence>
<dbReference type="GO" id="GO:0016788">
    <property type="term" value="F:hydrolase activity, acting on ester bonds"/>
    <property type="evidence" value="ECO:0007669"/>
    <property type="project" value="InterPro"/>
</dbReference>
<evidence type="ECO:0000256" key="2">
    <source>
        <dbReference type="ARBA" id="ARBA00022723"/>
    </source>
</evidence>
<dbReference type="RefSeq" id="WP_087017686.1">
    <property type="nucleotide sequence ID" value="NZ_CP178353.1"/>
</dbReference>
<keyword evidence="4" id="KW-0862">Zinc</keyword>
<dbReference type="Pfam" id="PF24827">
    <property type="entry name" value="AstE_AspA_cat"/>
    <property type="match status" value="1"/>
</dbReference>
<evidence type="ECO:0000256" key="4">
    <source>
        <dbReference type="ARBA" id="ARBA00022833"/>
    </source>
</evidence>
<keyword evidence="2" id="KW-0479">Metal-binding</keyword>
<evidence type="ECO:0000259" key="5">
    <source>
        <dbReference type="Pfam" id="PF24827"/>
    </source>
</evidence>
<accession>A0A252F748</accession>
<dbReference type="InterPro" id="IPR055438">
    <property type="entry name" value="AstE_AspA_cat"/>
</dbReference>
<dbReference type="AlphaFoldDB" id="A0A252F748"/>
<dbReference type="PANTHER" id="PTHR37326:SF1">
    <property type="entry name" value="BLL3975 PROTEIN"/>
    <property type="match status" value="1"/>
</dbReference>
<evidence type="ECO:0000256" key="1">
    <source>
        <dbReference type="ARBA" id="ARBA00001947"/>
    </source>
</evidence>
<keyword evidence="3" id="KW-0378">Hydrolase</keyword>
<evidence type="ECO:0000313" key="6">
    <source>
        <dbReference type="EMBL" id="OUM21591.1"/>
    </source>
</evidence>
<dbReference type="GO" id="GO:0046872">
    <property type="term" value="F:metal ion binding"/>
    <property type="evidence" value="ECO:0007669"/>
    <property type="project" value="UniProtKB-KW"/>
</dbReference>
<proteinExistence type="predicted"/>
<dbReference type="SUPFAM" id="SSF53187">
    <property type="entry name" value="Zn-dependent exopeptidases"/>
    <property type="match status" value="1"/>
</dbReference>
<keyword evidence="7" id="KW-1185">Reference proteome</keyword>
<dbReference type="CDD" id="cd06253">
    <property type="entry name" value="M14_ASTE_ASPA-like"/>
    <property type="match status" value="1"/>
</dbReference>
<dbReference type="PANTHER" id="PTHR37326">
    <property type="entry name" value="BLL3975 PROTEIN"/>
    <property type="match status" value="1"/>
</dbReference>
<evidence type="ECO:0000313" key="7">
    <source>
        <dbReference type="Proteomes" id="UP000194903"/>
    </source>
</evidence>
<organism evidence="6 7">
    <name type="scientific">Butyricicoccus porcorum</name>
    <dbReference type="NCBI Taxonomy" id="1945634"/>
    <lineage>
        <taxon>Bacteria</taxon>
        <taxon>Bacillati</taxon>
        <taxon>Bacillota</taxon>
        <taxon>Clostridia</taxon>
        <taxon>Eubacteriales</taxon>
        <taxon>Butyricicoccaceae</taxon>
        <taxon>Butyricicoccus</taxon>
    </lineage>
</organism>
<dbReference type="OrthoDB" id="9782876at2"/>
<protein>
    <submittedName>
        <fullName evidence="6">Succinylglutamate desuccinylase</fullName>
    </submittedName>
</protein>
<dbReference type="EMBL" id="NHOC01000002">
    <property type="protein sequence ID" value="OUM21591.1"/>
    <property type="molecule type" value="Genomic_DNA"/>
</dbReference>
<gene>
    <name evidence="6" type="ORF">CBW42_03235</name>
</gene>
<name>A0A252F748_9FIRM</name>
<feature type="domain" description="Succinylglutamate desuccinylase/Aspartoacylase catalytic" evidence="5">
    <location>
        <begin position="29"/>
        <end position="125"/>
    </location>
</feature>
<comment type="caution">
    <text evidence="6">The sequence shown here is derived from an EMBL/GenBank/DDBJ whole genome shotgun (WGS) entry which is preliminary data.</text>
</comment>
<reference evidence="6 7" key="1">
    <citation type="submission" date="2017-05" db="EMBL/GenBank/DDBJ databases">
        <title>Butyricicoccus porcorum sp. nov. a butyrate-producing bacterium from the swine intestinal tract.</title>
        <authorList>
            <person name="Trachsel J."/>
            <person name="Humphrey S."/>
            <person name="Allen H.K."/>
        </authorList>
    </citation>
    <scope>NUCLEOTIDE SEQUENCE [LARGE SCALE GENOMIC DNA]</scope>
    <source>
        <strain evidence="6">BB10</strain>
    </source>
</reference>
<dbReference type="InterPro" id="IPR053138">
    <property type="entry name" value="N-alpha-Ac-DABA_deacetylase"/>
</dbReference>
<comment type="cofactor">
    <cofactor evidence="1">
        <name>Zn(2+)</name>
        <dbReference type="ChEBI" id="CHEBI:29105"/>
    </cofactor>
</comment>
<dbReference type="Gene3D" id="3.40.630.10">
    <property type="entry name" value="Zn peptidases"/>
    <property type="match status" value="1"/>
</dbReference>